<reference evidence="2" key="1">
    <citation type="journal article" date="2019" name="Int. J. Syst. Evol. Microbiol.">
        <title>The Global Catalogue of Microorganisms (GCM) 10K type strain sequencing project: providing services to taxonomists for standard genome sequencing and annotation.</title>
        <authorList>
            <consortium name="The Broad Institute Genomics Platform"/>
            <consortium name="The Broad Institute Genome Sequencing Center for Infectious Disease"/>
            <person name="Wu L."/>
            <person name="Ma J."/>
        </authorList>
    </citation>
    <scope>NUCLEOTIDE SEQUENCE [LARGE SCALE GENOMIC DNA]</scope>
    <source>
        <strain evidence="2">JCM 14303</strain>
    </source>
</reference>
<proteinExistence type="predicted"/>
<sequence length="123" mass="13603">MTALRRVGGEAVGDRDDERVAAGAEAAVERADVEQHAVALLRLTDEVWIGQGLDALLRDAHPQLLRAGPRAPELGHHTFTPTDHTPTLNLLQQVRRYLERLFGVQYVIRPPDPVRWSGVGAEE</sequence>
<evidence type="ECO:0000313" key="2">
    <source>
        <dbReference type="Proteomes" id="UP001500363"/>
    </source>
</evidence>
<name>A0ABP4MH76_9ACTN</name>
<protein>
    <submittedName>
        <fullName evidence="1">Uncharacterized protein</fullName>
    </submittedName>
</protein>
<dbReference type="EMBL" id="BAAANC010000003">
    <property type="protein sequence ID" value="GAA1544517.1"/>
    <property type="molecule type" value="Genomic_DNA"/>
</dbReference>
<gene>
    <name evidence="1" type="ORF">GCM10009741_54910</name>
</gene>
<evidence type="ECO:0000313" key="1">
    <source>
        <dbReference type="EMBL" id="GAA1544517.1"/>
    </source>
</evidence>
<organism evidence="1 2">
    <name type="scientific">Kribbella lupini</name>
    <dbReference type="NCBI Taxonomy" id="291602"/>
    <lineage>
        <taxon>Bacteria</taxon>
        <taxon>Bacillati</taxon>
        <taxon>Actinomycetota</taxon>
        <taxon>Actinomycetes</taxon>
        <taxon>Propionibacteriales</taxon>
        <taxon>Kribbellaceae</taxon>
        <taxon>Kribbella</taxon>
    </lineage>
</organism>
<accession>A0ABP4MH76</accession>
<dbReference type="Proteomes" id="UP001500363">
    <property type="component" value="Unassembled WGS sequence"/>
</dbReference>
<comment type="caution">
    <text evidence="1">The sequence shown here is derived from an EMBL/GenBank/DDBJ whole genome shotgun (WGS) entry which is preliminary data.</text>
</comment>
<keyword evidence="2" id="KW-1185">Reference proteome</keyword>